<gene>
    <name evidence="2" type="ORF">DFR41_101800</name>
</gene>
<evidence type="ECO:0000259" key="1">
    <source>
        <dbReference type="Pfam" id="PF07045"/>
    </source>
</evidence>
<dbReference type="PANTHER" id="PTHR40257:SF1">
    <property type="entry name" value="DUF1330 DOMAIN-CONTAINING PROTEIN"/>
    <property type="match status" value="1"/>
</dbReference>
<dbReference type="Pfam" id="PF07045">
    <property type="entry name" value="DUF1330"/>
    <property type="match status" value="1"/>
</dbReference>
<organism evidence="2 3">
    <name type="scientific">Pseudacidovorax intermedius</name>
    <dbReference type="NCBI Taxonomy" id="433924"/>
    <lineage>
        <taxon>Bacteria</taxon>
        <taxon>Pseudomonadati</taxon>
        <taxon>Pseudomonadota</taxon>
        <taxon>Betaproteobacteria</taxon>
        <taxon>Burkholderiales</taxon>
        <taxon>Comamonadaceae</taxon>
        <taxon>Pseudacidovorax</taxon>
    </lineage>
</organism>
<evidence type="ECO:0000313" key="2">
    <source>
        <dbReference type="EMBL" id="RDI29044.1"/>
    </source>
</evidence>
<dbReference type="InterPro" id="IPR010753">
    <property type="entry name" value="DUF1330"/>
</dbReference>
<dbReference type="RefSeq" id="WP_211322546.1">
    <property type="nucleotide sequence ID" value="NZ_QQAV01000001.1"/>
</dbReference>
<proteinExistence type="predicted"/>
<accession>A0A370FQ96</accession>
<evidence type="ECO:0000313" key="3">
    <source>
        <dbReference type="Proteomes" id="UP000255265"/>
    </source>
</evidence>
<sequence>MSMSLPSDRVAIDPTRDSFKQLFDQVPAGTPVLMLNLLAFRAQAADAPGAPVRSGRAAYATYSEAVAPLLAKVGGQVRWVGDARHALVAPPGEAWDEVLLVEYPTRDAFAAMIQSPEYRAIVHHRTAALRDARLIATTQRP</sequence>
<feature type="domain" description="DUF1330" evidence="1">
    <location>
        <begin position="56"/>
        <end position="130"/>
    </location>
</feature>
<name>A0A370FQ96_9BURK</name>
<dbReference type="Gene3D" id="3.30.70.100">
    <property type="match status" value="1"/>
</dbReference>
<dbReference type="Proteomes" id="UP000255265">
    <property type="component" value="Unassembled WGS sequence"/>
</dbReference>
<dbReference type="EMBL" id="QQAV01000001">
    <property type="protein sequence ID" value="RDI29044.1"/>
    <property type="molecule type" value="Genomic_DNA"/>
</dbReference>
<dbReference type="PANTHER" id="PTHR40257">
    <property type="match status" value="1"/>
</dbReference>
<protein>
    <submittedName>
        <fullName evidence="2">Uncharacterized protein (DUF1330 family)</fullName>
    </submittedName>
</protein>
<reference evidence="2 3" key="1">
    <citation type="submission" date="2018-07" db="EMBL/GenBank/DDBJ databases">
        <title>Genomic Encyclopedia of Type Strains, Phase IV (KMG-IV): sequencing the most valuable type-strain genomes for metagenomic binning, comparative biology and taxonomic classification.</title>
        <authorList>
            <person name="Goeker M."/>
        </authorList>
    </citation>
    <scope>NUCLEOTIDE SEQUENCE [LARGE SCALE GENOMIC DNA]</scope>
    <source>
        <strain evidence="2 3">DSM 21352</strain>
    </source>
</reference>
<dbReference type="SUPFAM" id="SSF54909">
    <property type="entry name" value="Dimeric alpha+beta barrel"/>
    <property type="match status" value="1"/>
</dbReference>
<comment type="caution">
    <text evidence="2">The sequence shown here is derived from an EMBL/GenBank/DDBJ whole genome shotgun (WGS) entry which is preliminary data.</text>
</comment>
<keyword evidence="3" id="KW-1185">Reference proteome</keyword>
<dbReference type="InterPro" id="IPR011008">
    <property type="entry name" value="Dimeric_a/b-barrel"/>
</dbReference>
<dbReference type="AlphaFoldDB" id="A0A370FQ96"/>